<keyword evidence="2" id="KW-1185">Reference proteome</keyword>
<dbReference type="Proteomes" id="UP000815677">
    <property type="component" value="Unassembled WGS sequence"/>
</dbReference>
<evidence type="ECO:0000313" key="2">
    <source>
        <dbReference type="Proteomes" id="UP000815677"/>
    </source>
</evidence>
<proteinExistence type="predicted"/>
<organism evidence="1 2">
    <name type="scientific">Mycena chlorophos</name>
    <name type="common">Agaric fungus</name>
    <name type="synonym">Agaricus chlorophos</name>
    <dbReference type="NCBI Taxonomy" id="658473"/>
    <lineage>
        <taxon>Eukaryota</taxon>
        <taxon>Fungi</taxon>
        <taxon>Dikarya</taxon>
        <taxon>Basidiomycota</taxon>
        <taxon>Agaricomycotina</taxon>
        <taxon>Agaricomycetes</taxon>
        <taxon>Agaricomycetidae</taxon>
        <taxon>Agaricales</taxon>
        <taxon>Marasmiineae</taxon>
        <taxon>Mycenaceae</taxon>
        <taxon>Mycena</taxon>
    </lineage>
</organism>
<protein>
    <submittedName>
        <fullName evidence="1">Uncharacterized protein</fullName>
    </submittedName>
</protein>
<gene>
    <name evidence="1" type="ORF">MCHLO_02568</name>
</gene>
<sequence>MALFLNAIAPHLPETLLVALTTLQSTTPDAQTTLESLVRFVGGGPTSDSSLQSKWAEQQAATLSAISSVRGQSTNRARAREEGLAHSEQDLHLLESSESMQDMFGSFLVSVA</sequence>
<evidence type="ECO:0000313" key="1">
    <source>
        <dbReference type="EMBL" id="GAT44970.1"/>
    </source>
</evidence>
<accession>A0ABQ0L258</accession>
<name>A0ABQ0L258_MYCCL</name>
<dbReference type="EMBL" id="DF840439">
    <property type="protein sequence ID" value="GAT44970.1"/>
    <property type="molecule type" value="Genomic_DNA"/>
</dbReference>
<reference evidence="1" key="1">
    <citation type="submission" date="2014-09" db="EMBL/GenBank/DDBJ databases">
        <title>Genome sequence of the luminous mushroom Mycena chlorophos for searching fungal bioluminescence genes.</title>
        <authorList>
            <person name="Tanaka Y."/>
            <person name="Kasuga D."/>
            <person name="Oba Y."/>
            <person name="Hase S."/>
            <person name="Sato K."/>
            <person name="Oba Y."/>
            <person name="Sakakibara Y."/>
        </authorList>
    </citation>
    <scope>NUCLEOTIDE SEQUENCE</scope>
</reference>